<reference evidence="1 2" key="1">
    <citation type="submission" date="2024-03" db="EMBL/GenBank/DDBJ databases">
        <title>Rhodococcus navarretei sp. nov. and Pseudarthrobacter quantumdoti sp. nov., two new species with the ability to biosynthesize Quantum Dots isolated from soil samples at Union Glacier, Antarctica.</title>
        <authorList>
            <person name="Vargas M."/>
        </authorList>
    </citation>
    <scope>NUCLEOTIDE SEQUENCE [LARGE SCALE GENOMIC DNA]</scope>
    <source>
        <strain evidence="1 2">RC-2-3</strain>
    </source>
</reference>
<protein>
    <submittedName>
        <fullName evidence="1">DUF4192 family protein</fullName>
    </submittedName>
</protein>
<accession>A0ABZ2R034</accession>
<dbReference type="EMBL" id="CP148033">
    <property type="protein sequence ID" value="WXK91606.1"/>
    <property type="molecule type" value="Genomic_DNA"/>
</dbReference>
<sequence>MTPPERLTVRGPEDILGFIPHSLGYWPAQSLVAMTLQGKSLGATLRLDLPGREVLASPAQFLLAVRRYLEADKEADGTLLAFFTSNGNASSPSRYDGLLAGLDSMLERAGMPVREAWYVGEDFWREAWCMDASCCPVPGRPVQQIRDSMLNTEMVYRGSSVGPQPEEQLPSVLPVSSLHLAAVREAEAAWSAQLDLRRASRPQFDAVLGLWWALLSRPQGEAWVPEADRDGFLRASLLVPAYRDALLMMAAAGVRAAEAGAGQGGLFRGGCPLDPVAPQEHLPGAGASADGLQGGAVQEELWGQEELCGQGMPGAGLPAYGDVLMGVAPAAPDWDRLNALDLALEQLAAAGGRAAAAAFTGRGWIAWCRGRGSYSAAYLRQALEAEPGYRLAELLLELVRRGTLCGWAARREAAWQKFGPDAA</sequence>
<gene>
    <name evidence="1" type="ORF">WHH00_10895</name>
</gene>
<dbReference type="Proteomes" id="UP001623384">
    <property type="component" value="Chromosome"/>
</dbReference>
<dbReference type="Pfam" id="PF13830">
    <property type="entry name" value="DUF4192"/>
    <property type="match status" value="1"/>
</dbReference>
<keyword evidence="2" id="KW-1185">Reference proteome</keyword>
<dbReference type="RefSeq" id="WP_350002228.1">
    <property type="nucleotide sequence ID" value="NZ_CP148033.1"/>
</dbReference>
<organism evidence="1 2">
    <name type="scientific">Pseudarthrobacter quantipunctorum</name>
    <dbReference type="NCBI Taxonomy" id="3128980"/>
    <lineage>
        <taxon>Bacteria</taxon>
        <taxon>Bacillati</taxon>
        <taxon>Actinomycetota</taxon>
        <taxon>Actinomycetes</taxon>
        <taxon>Micrococcales</taxon>
        <taxon>Micrococcaceae</taxon>
        <taxon>Pseudarthrobacter</taxon>
    </lineage>
</organism>
<evidence type="ECO:0000313" key="1">
    <source>
        <dbReference type="EMBL" id="WXK91606.1"/>
    </source>
</evidence>
<evidence type="ECO:0000313" key="2">
    <source>
        <dbReference type="Proteomes" id="UP001623384"/>
    </source>
</evidence>
<name>A0ABZ2R034_9MICC</name>
<proteinExistence type="predicted"/>
<dbReference type="InterPro" id="IPR025447">
    <property type="entry name" value="DUF4192"/>
</dbReference>